<evidence type="ECO:0000313" key="2">
    <source>
        <dbReference type="EMBL" id="CAD9506560.1"/>
    </source>
</evidence>
<sequence>MKFLLNGSAVAALLSLSSHVDARISVPQIRDLQASNLDITVFGTGATIVADQTEYDQNQNHEGAGYAEVTGGTAKLVGNMWRSFELPGDGVKVTRDTVLSFDFAVGSPYGADFTAICADENTVLADERRCWVLLAKEGVYLPEMYNVPNTLDTPLTTFDIPIGRYFQTTVKHLVLIQDNDTGDQSGGESTFSNIAFENIPQHFDITINGDNVAIIDDQKPYSPSQQRSTDVPMEISADDPSSITLHGNTWKAYEFPETLYLNESTTLEFDFGLTEKVEVHAICLDDDTDNEQDDCFKLAGTQSWGRKVLKQTEVGEVNHYTIPIGHFFTGEKKYLGFGQDKDASPFTYGLSTFSNIAIYDEDRADLLIEVDGATVTVPNSQHQYAGSQDTREHVLEVSSDGLSATMKGNIFRGVALETPLEITKATQLEFDVELKDATNVDFIGFGLEDELSFDKDQYRVFGSKSGSNTFPEKVLEGESKHYSIPIGIDMTTNVTYLAFVQENDQSGEARKSGESTISNISIYERPDIMLKYGDGMVSVPNDQVIYDGNTQDRDKRNIWDVSDDGLSITMRDNNWKAVEVPAYSIEEDTVLMFDFTLIEETEIHGICLDDNLDHDDITTCFKVAGHQDVENNFYTVPDETRPSITSPTVTKTYAIRVGHFLAGRQLRNLVIVQDNDVGDKKGGESSFSNIHLFNAETCLLDDTSFTFTVDECTFSKTFSGLEDQLESKQSCSPNAWSELFGFFPKANYMYDVVEEIASICTLGYDTVSPHSFNHLSSEGYQFIEAFFDGDNKWNYEHDSIDDGVYSFDLAKEAGMISVVNDKMDTEGIAWPKMHNFKDCKLRAAMCCWVEERKDTDVTVEPTDNSDVCYVDFTRAKRSSHVKDGYSIYNGITGAPTDVEGAVNCHGFAWGNDAGYADSGLKGNTLFNVAMQEGLYTNGYVEEVPGAPLCACVEQMPVVTKASCTKIVVDQTVSLSYDHTIAVFAADVAINSIAYDSCNLEDSLSLYYAELVGDLKATEDEKAMLDEILVGDGKCGEATSAFLATKGLKLA</sequence>
<keyword evidence="1" id="KW-0732">Signal</keyword>
<dbReference type="EMBL" id="HBGV01014720">
    <property type="protein sequence ID" value="CAD9506560.1"/>
    <property type="molecule type" value="Transcribed_RNA"/>
</dbReference>
<dbReference type="AlphaFoldDB" id="A0A7S2MWT7"/>
<proteinExistence type="predicted"/>
<feature type="signal peptide" evidence="1">
    <location>
        <begin position="1"/>
        <end position="22"/>
    </location>
</feature>
<evidence type="ECO:0000256" key="1">
    <source>
        <dbReference type="SAM" id="SignalP"/>
    </source>
</evidence>
<accession>A0A7S2MWT7</accession>
<name>A0A7S2MWT7_9STRA</name>
<reference evidence="2" key="1">
    <citation type="submission" date="2021-01" db="EMBL/GenBank/DDBJ databases">
        <authorList>
            <person name="Corre E."/>
            <person name="Pelletier E."/>
            <person name="Niang G."/>
            <person name="Scheremetjew M."/>
            <person name="Finn R."/>
            <person name="Kale V."/>
            <person name="Holt S."/>
            <person name="Cochrane G."/>
            <person name="Meng A."/>
            <person name="Brown T."/>
            <person name="Cohen L."/>
        </authorList>
    </citation>
    <scope>NUCLEOTIDE SEQUENCE</scope>
    <source>
        <strain evidence="2">CCMP826</strain>
    </source>
</reference>
<organism evidence="2">
    <name type="scientific">Helicotheca tamesis</name>
    <dbReference type="NCBI Taxonomy" id="374047"/>
    <lineage>
        <taxon>Eukaryota</taxon>
        <taxon>Sar</taxon>
        <taxon>Stramenopiles</taxon>
        <taxon>Ochrophyta</taxon>
        <taxon>Bacillariophyta</taxon>
        <taxon>Mediophyceae</taxon>
        <taxon>Lithodesmiophycidae</taxon>
        <taxon>Lithodesmiales</taxon>
        <taxon>Lithodesmiaceae</taxon>
        <taxon>Helicotheca</taxon>
    </lineage>
</organism>
<feature type="chain" id="PRO_5030841175" evidence="1">
    <location>
        <begin position="23"/>
        <end position="1050"/>
    </location>
</feature>
<protein>
    <submittedName>
        <fullName evidence="2">Uncharacterized protein</fullName>
    </submittedName>
</protein>
<gene>
    <name evidence="2" type="ORF">HTAM1171_LOCUS9043</name>
</gene>